<keyword evidence="7" id="KW-1185">Reference proteome</keyword>
<evidence type="ECO:0000256" key="1">
    <source>
        <dbReference type="ARBA" id="ARBA00000448"/>
    </source>
</evidence>
<reference evidence="6 7" key="1">
    <citation type="submission" date="2024-04" db="EMBL/GenBank/DDBJ databases">
        <title>Tritrichomonas musculus Genome.</title>
        <authorList>
            <person name="Alves-Ferreira E."/>
            <person name="Grigg M."/>
            <person name="Lorenzi H."/>
            <person name="Galac M."/>
        </authorList>
    </citation>
    <scope>NUCLEOTIDE SEQUENCE [LARGE SCALE GENOMIC DNA]</scope>
    <source>
        <strain evidence="6 7">EAF2021</strain>
    </source>
</reference>
<gene>
    <name evidence="6" type="ORF">M9Y10_010210</name>
</gene>
<evidence type="ECO:0000313" key="7">
    <source>
        <dbReference type="Proteomes" id="UP001470230"/>
    </source>
</evidence>
<name>A0ABR2IRY0_9EUKA</name>
<dbReference type="Gene3D" id="3.20.20.300">
    <property type="entry name" value="Glycoside hydrolase, family 3, N-terminal domain"/>
    <property type="match status" value="1"/>
</dbReference>
<dbReference type="EMBL" id="JAPFFF010000015">
    <property type="protein sequence ID" value="KAK8867233.1"/>
    <property type="molecule type" value="Genomic_DNA"/>
</dbReference>
<organism evidence="6 7">
    <name type="scientific">Tritrichomonas musculus</name>
    <dbReference type="NCBI Taxonomy" id="1915356"/>
    <lineage>
        <taxon>Eukaryota</taxon>
        <taxon>Metamonada</taxon>
        <taxon>Parabasalia</taxon>
        <taxon>Tritrichomonadida</taxon>
        <taxon>Tritrichomonadidae</taxon>
        <taxon>Tritrichomonas</taxon>
    </lineage>
</organism>
<proteinExistence type="inferred from homology"/>
<feature type="domain" description="Glycoside hydrolase family 3 N-terminal" evidence="5">
    <location>
        <begin position="1"/>
        <end position="73"/>
    </location>
</feature>
<evidence type="ECO:0000313" key="6">
    <source>
        <dbReference type="EMBL" id="KAK8867233.1"/>
    </source>
</evidence>
<dbReference type="EC" id="3.2.1.21" evidence="3"/>
<accession>A0ABR2IRY0</accession>
<comment type="caution">
    <text evidence="6">The sequence shown here is derived from an EMBL/GenBank/DDBJ whole genome shotgun (WGS) entry which is preliminary data.</text>
</comment>
<dbReference type="PRINTS" id="PR00133">
    <property type="entry name" value="GLHYDRLASE3"/>
</dbReference>
<dbReference type="InterPro" id="IPR050288">
    <property type="entry name" value="Cellulose_deg_GH3"/>
</dbReference>
<dbReference type="SUPFAM" id="SSF51445">
    <property type="entry name" value="(Trans)glycosidases"/>
    <property type="match status" value="1"/>
</dbReference>
<dbReference type="Pfam" id="PF00933">
    <property type="entry name" value="Glyco_hydro_3"/>
    <property type="match status" value="1"/>
</dbReference>
<evidence type="ECO:0000256" key="2">
    <source>
        <dbReference type="ARBA" id="ARBA00005336"/>
    </source>
</evidence>
<dbReference type="InterPro" id="IPR001764">
    <property type="entry name" value="Glyco_hydro_3_N"/>
</dbReference>
<comment type="similarity">
    <text evidence="2">Belongs to the glycosyl hydrolase 3 family.</text>
</comment>
<dbReference type="PANTHER" id="PTHR42715:SF10">
    <property type="entry name" value="BETA-GLUCOSIDASE"/>
    <property type="match status" value="1"/>
</dbReference>
<evidence type="ECO:0000256" key="3">
    <source>
        <dbReference type="ARBA" id="ARBA00012744"/>
    </source>
</evidence>
<dbReference type="PANTHER" id="PTHR42715">
    <property type="entry name" value="BETA-GLUCOSIDASE"/>
    <property type="match status" value="1"/>
</dbReference>
<comment type="catalytic activity">
    <reaction evidence="1">
        <text>Hydrolysis of terminal, non-reducing beta-D-glucosyl residues with release of beta-D-glucose.</text>
        <dbReference type="EC" id="3.2.1.21"/>
    </reaction>
</comment>
<protein>
    <recommendedName>
        <fullName evidence="3">beta-glucosidase</fullName>
        <ecNumber evidence="3">3.2.1.21</ecNumber>
    </recommendedName>
</protein>
<keyword evidence="4" id="KW-0378">Hydrolase</keyword>
<evidence type="ECO:0000256" key="4">
    <source>
        <dbReference type="ARBA" id="ARBA00022801"/>
    </source>
</evidence>
<dbReference type="InterPro" id="IPR017853">
    <property type="entry name" value="GH"/>
</dbReference>
<dbReference type="InterPro" id="IPR036962">
    <property type="entry name" value="Glyco_hydro_3_N_sf"/>
</dbReference>
<dbReference type="Proteomes" id="UP001470230">
    <property type="component" value="Unassembled WGS sequence"/>
</dbReference>
<sequence length="97" mass="11395">MGKVIGREMKKYHVHLWLAPGMNIHCNPLCGRNFEYFSEDPVLSGLCGYYETKGVQSFPGMSVTIKHFAANRNACYNHRLKNLWNNYIRLEYLIRLR</sequence>
<evidence type="ECO:0000259" key="5">
    <source>
        <dbReference type="Pfam" id="PF00933"/>
    </source>
</evidence>